<dbReference type="Proteomes" id="UP000028824">
    <property type="component" value="Unassembled WGS sequence"/>
</dbReference>
<dbReference type="STRING" id="1105367.CG50_12895"/>
<dbReference type="OrthoDB" id="7870938at2"/>
<feature type="coiled-coil region" evidence="1">
    <location>
        <begin position="35"/>
        <end position="113"/>
    </location>
</feature>
<organism evidence="2 3">
    <name type="scientific">Paenirhodobacter enshiensis</name>
    <dbReference type="NCBI Taxonomy" id="1105367"/>
    <lineage>
        <taxon>Bacteria</taxon>
        <taxon>Pseudomonadati</taxon>
        <taxon>Pseudomonadota</taxon>
        <taxon>Alphaproteobacteria</taxon>
        <taxon>Rhodobacterales</taxon>
        <taxon>Rhodobacter group</taxon>
        <taxon>Paenirhodobacter</taxon>
    </lineage>
</organism>
<name>A0A086Y479_9RHOB</name>
<dbReference type="RefSeq" id="WP_036635686.1">
    <property type="nucleotide sequence ID" value="NZ_JFZB01000005.1"/>
</dbReference>
<keyword evidence="3" id="KW-1185">Reference proteome</keyword>
<dbReference type="AlphaFoldDB" id="A0A086Y479"/>
<comment type="caution">
    <text evidence="2">The sequence shown here is derived from an EMBL/GenBank/DDBJ whole genome shotgun (WGS) entry which is preliminary data.</text>
</comment>
<reference evidence="2 3" key="1">
    <citation type="submission" date="2014-03" db="EMBL/GenBank/DDBJ databases">
        <title>Genome of Paenirhodobacter enshiensis DW2-9.</title>
        <authorList>
            <person name="Wang D."/>
            <person name="Wang G."/>
        </authorList>
    </citation>
    <scope>NUCLEOTIDE SEQUENCE [LARGE SCALE GENOMIC DNA]</scope>
    <source>
        <strain evidence="2 3">DW2-9</strain>
    </source>
</reference>
<proteinExistence type="predicted"/>
<sequence length="172" mass="18481">MPEDVGKRSGKRAAQRAIRDLDAATAEALRIDRAEAQANRRVEALSAAIRACRAEIRHSDDAELLDALESLLEDLSRMEETLPLEQAFRADERERAMSRAVAAQARLQRLSEDGATDTVPGARKTTEAAPFAAIAGLGAQILRRSGMSGGAHPVLRGIETAPGGDMHAFEPE</sequence>
<accession>A0A086Y479</accession>
<evidence type="ECO:0000256" key="1">
    <source>
        <dbReference type="SAM" id="Coils"/>
    </source>
</evidence>
<keyword evidence="1" id="KW-0175">Coiled coil</keyword>
<evidence type="ECO:0000313" key="2">
    <source>
        <dbReference type="EMBL" id="KFI29079.1"/>
    </source>
</evidence>
<protein>
    <submittedName>
        <fullName evidence="2">Uncharacterized protein</fullName>
    </submittedName>
</protein>
<dbReference type="EMBL" id="JFZB01000005">
    <property type="protein sequence ID" value="KFI29079.1"/>
    <property type="molecule type" value="Genomic_DNA"/>
</dbReference>
<evidence type="ECO:0000313" key="3">
    <source>
        <dbReference type="Proteomes" id="UP000028824"/>
    </source>
</evidence>
<gene>
    <name evidence="2" type="ORF">CG50_12895</name>
</gene>